<dbReference type="eggNOG" id="KOG0941">
    <property type="taxonomic scope" value="Eukaryota"/>
</dbReference>
<dbReference type="EnsemblProtists" id="EOD04700">
    <property type="protein sequence ID" value="EOD04700"/>
    <property type="gene ID" value="EMIHUDRAFT_53517"/>
</dbReference>
<dbReference type="PRINTS" id="PR00633">
    <property type="entry name" value="RCCNDNSATION"/>
</dbReference>
<dbReference type="HOGENOM" id="CLU_1500181_0_0_1"/>
<keyword evidence="4" id="KW-1185">Reference proteome</keyword>
<dbReference type="InterPro" id="IPR000408">
    <property type="entry name" value="Reg_chr_condens"/>
</dbReference>
<dbReference type="Gene3D" id="2.130.10.30">
    <property type="entry name" value="Regulator of chromosome condensation 1/beta-lactamase-inhibitor protein II"/>
    <property type="match status" value="2"/>
</dbReference>
<protein>
    <recommendedName>
        <fullName evidence="5">Regulator of chromosome condensation</fullName>
    </recommendedName>
</protein>
<proteinExistence type="predicted"/>
<organism evidence="3 4">
    <name type="scientific">Emiliania huxleyi (strain CCMP1516)</name>
    <dbReference type="NCBI Taxonomy" id="280463"/>
    <lineage>
        <taxon>Eukaryota</taxon>
        <taxon>Haptista</taxon>
        <taxon>Haptophyta</taxon>
        <taxon>Prymnesiophyceae</taxon>
        <taxon>Isochrysidales</taxon>
        <taxon>Noelaerhabdaceae</taxon>
        <taxon>Emiliania</taxon>
    </lineage>
</organism>
<dbReference type="RefSeq" id="XP_005757129.1">
    <property type="nucleotide sequence ID" value="XM_005757072.1"/>
</dbReference>
<dbReference type="SUPFAM" id="SSF50985">
    <property type="entry name" value="RCC1/BLIP-II"/>
    <property type="match status" value="1"/>
</dbReference>
<name>A0A0D3I0B5_EMIH1</name>
<evidence type="ECO:0000256" key="1">
    <source>
        <dbReference type="ARBA" id="ARBA00022737"/>
    </source>
</evidence>
<feature type="repeat" description="RCC1" evidence="2">
    <location>
        <begin position="17"/>
        <end position="67"/>
    </location>
</feature>
<dbReference type="GeneID" id="17250799"/>
<dbReference type="AlphaFoldDB" id="A0A0D3I0B5"/>
<dbReference type="PROSITE" id="PS50012">
    <property type="entry name" value="RCC1_3"/>
    <property type="match status" value="3"/>
</dbReference>
<reference evidence="3" key="2">
    <citation type="submission" date="2024-10" db="UniProtKB">
        <authorList>
            <consortium name="EnsemblProtists"/>
        </authorList>
    </citation>
    <scope>IDENTIFICATION</scope>
</reference>
<keyword evidence="1" id="KW-0677">Repeat</keyword>
<dbReference type="InterPro" id="IPR009091">
    <property type="entry name" value="RCC1/BLIP-II"/>
</dbReference>
<dbReference type="Pfam" id="PF00415">
    <property type="entry name" value="RCC1"/>
    <property type="match status" value="3"/>
</dbReference>
<evidence type="ECO:0000313" key="4">
    <source>
        <dbReference type="Proteomes" id="UP000013827"/>
    </source>
</evidence>
<dbReference type="KEGG" id="ehx:EMIHUDRAFT_53517"/>
<accession>A0A0D3I0B5</accession>
<dbReference type="STRING" id="2903.R1CQX6"/>
<dbReference type="Proteomes" id="UP000013827">
    <property type="component" value="Unassembled WGS sequence"/>
</dbReference>
<reference evidence="4" key="1">
    <citation type="journal article" date="2013" name="Nature">
        <title>Pan genome of the phytoplankton Emiliania underpins its global distribution.</title>
        <authorList>
            <person name="Read B.A."/>
            <person name="Kegel J."/>
            <person name="Klute M.J."/>
            <person name="Kuo A."/>
            <person name="Lefebvre S.C."/>
            <person name="Maumus F."/>
            <person name="Mayer C."/>
            <person name="Miller J."/>
            <person name="Monier A."/>
            <person name="Salamov A."/>
            <person name="Young J."/>
            <person name="Aguilar M."/>
            <person name="Claverie J.M."/>
            <person name="Frickenhaus S."/>
            <person name="Gonzalez K."/>
            <person name="Herman E.K."/>
            <person name="Lin Y.C."/>
            <person name="Napier J."/>
            <person name="Ogata H."/>
            <person name="Sarno A.F."/>
            <person name="Shmutz J."/>
            <person name="Schroeder D."/>
            <person name="de Vargas C."/>
            <person name="Verret F."/>
            <person name="von Dassow P."/>
            <person name="Valentin K."/>
            <person name="Van de Peer Y."/>
            <person name="Wheeler G."/>
            <person name="Dacks J.B."/>
            <person name="Delwiche C.F."/>
            <person name="Dyhrman S.T."/>
            <person name="Glockner G."/>
            <person name="John U."/>
            <person name="Richards T."/>
            <person name="Worden A.Z."/>
            <person name="Zhang X."/>
            <person name="Grigoriev I.V."/>
            <person name="Allen A.E."/>
            <person name="Bidle K."/>
            <person name="Borodovsky M."/>
            <person name="Bowler C."/>
            <person name="Brownlee C."/>
            <person name="Cock J.M."/>
            <person name="Elias M."/>
            <person name="Gladyshev V.N."/>
            <person name="Groth M."/>
            <person name="Guda C."/>
            <person name="Hadaegh A."/>
            <person name="Iglesias-Rodriguez M.D."/>
            <person name="Jenkins J."/>
            <person name="Jones B.M."/>
            <person name="Lawson T."/>
            <person name="Leese F."/>
            <person name="Lindquist E."/>
            <person name="Lobanov A."/>
            <person name="Lomsadze A."/>
            <person name="Malik S.B."/>
            <person name="Marsh M.E."/>
            <person name="Mackinder L."/>
            <person name="Mock T."/>
            <person name="Mueller-Roeber B."/>
            <person name="Pagarete A."/>
            <person name="Parker M."/>
            <person name="Probert I."/>
            <person name="Quesneville H."/>
            <person name="Raines C."/>
            <person name="Rensing S.A."/>
            <person name="Riano-Pachon D.M."/>
            <person name="Richier S."/>
            <person name="Rokitta S."/>
            <person name="Shiraiwa Y."/>
            <person name="Soanes D.M."/>
            <person name="van der Giezen M."/>
            <person name="Wahlund T.M."/>
            <person name="Williams B."/>
            <person name="Wilson W."/>
            <person name="Wolfe G."/>
            <person name="Wurch L.L."/>
        </authorList>
    </citation>
    <scope>NUCLEOTIDE SEQUENCE</scope>
</reference>
<dbReference type="PANTHER" id="PTHR22872">
    <property type="entry name" value="BTK-BINDING PROTEIN-RELATED"/>
    <property type="match status" value="1"/>
</dbReference>
<dbReference type="PaxDb" id="2903-EOD04700"/>
<evidence type="ECO:0000313" key="3">
    <source>
        <dbReference type="EnsemblProtists" id="EOD04700"/>
    </source>
</evidence>
<feature type="repeat" description="RCC1" evidence="2">
    <location>
        <begin position="124"/>
        <end position="173"/>
    </location>
</feature>
<sequence>SQVACGGLHTWVLCKDGKLFSRGCNDEGQLGRQGDTWSLQEVTGLPSDVVASQVACGSNYTWVLCDDGRLFSCGHNQFGQLGHSNTYYSSSFTLEEVDVSGLDGAMPSQVACGNGHTWVLCKGGRLFSCGDNGYGQLGRTGNKRLLQEVECPDGAVALQVACGGKHTCVLCEGGRLFSCG</sequence>
<feature type="repeat" description="RCC1" evidence="2">
    <location>
        <begin position="68"/>
        <end position="123"/>
    </location>
</feature>
<evidence type="ECO:0000256" key="2">
    <source>
        <dbReference type="PROSITE-ProRule" id="PRU00235"/>
    </source>
</evidence>
<evidence type="ECO:0008006" key="5">
    <source>
        <dbReference type="Google" id="ProtNLM"/>
    </source>
</evidence>
<dbReference type="InterPro" id="IPR051625">
    <property type="entry name" value="Signaling_Regulatory_Domain"/>
</dbReference>